<feature type="region of interest" description="Disordered" evidence="1">
    <location>
        <begin position="66"/>
        <end position="94"/>
    </location>
</feature>
<organism evidence="2 3">
    <name type="scientific">Dryococelus australis</name>
    <dbReference type="NCBI Taxonomy" id="614101"/>
    <lineage>
        <taxon>Eukaryota</taxon>
        <taxon>Metazoa</taxon>
        <taxon>Ecdysozoa</taxon>
        <taxon>Arthropoda</taxon>
        <taxon>Hexapoda</taxon>
        <taxon>Insecta</taxon>
        <taxon>Pterygota</taxon>
        <taxon>Neoptera</taxon>
        <taxon>Polyneoptera</taxon>
        <taxon>Phasmatodea</taxon>
        <taxon>Verophasmatodea</taxon>
        <taxon>Anareolatae</taxon>
        <taxon>Phasmatidae</taxon>
        <taxon>Eurycanthinae</taxon>
        <taxon>Dryococelus</taxon>
    </lineage>
</organism>
<comment type="caution">
    <text evidence="2">The sequence shown here is derived from an EMBL/GenBank/DDBJ whole genome shotgun (WGS) entry which is preliminary data.</text>
</comment>
<proteinExistence type="predicted"/>
<sequence>MVQFTACMRSTGAVALPPCMQVDQLQSMVEQMWSMYRQQAASQEAAATQTDIVAVHTPDCEEAATFPFQRPGRPSSLAIPQRAHAPQPAPDITAPQELRQFATSLVDGVLRTMAEPK</sequence>
<protein>
    <submittedName>
        <fullName evidence="2">Uncharacterized protein</fullName>
    </submittedName>
</protein>
<evidence type="ECO:0000313" key="3">
    <source>
        <dbReference type="Proteomes" id="UP001159363"/>
    </source>
</evidence>
<reference evidence="2 3" key="1">
    <citation type="submission" date="2023-02" db="EMBL/GenBank/DDBJ databases">
        <title>LHISI_Scaffold_Assembly.</title>
        <authorList>
            <person name="Stuart O.P."/>
            <person name="Cleave R."/>
            <person name="Magrath M.J.L."/>
            <person name="Mikheyev A.S."/>
        </authorList>
    </citation>
    <scope>NUCLEOTIDE SEQUENCE [LARGE SCALE GENOMIC DNA]</scope>
    <source>
        <strain evidence="2">Daus_M_001</strain>
        <tissue evidence="2">Leg muscle</tissue>
    </source>
</reference>
<evidence type="ECO:0000313" key="2">
    <source>
        <dbReference type="EMBL" id="KAJ8895164.1"/>
    </source>
</evidence>
<dbReference type="EMBL" id="JARBHB010000001">
    <property type="protein sequence ID" value="KAJ8895164.1"/>
    <property type="molecule type" value="Genomic_DNA"/>
</dbReference>
<accession>A0ABQ9IFZ1</accession>
<keyword evidence="3" id="KW-1185">Reference proteome</keyword>
<evidence type="ECO:0000256" key="1">
    <source>
        <dbReference type="SAM" id="MobiDB-lite"/>
    </source>
</evidence>
<name>A0ABQ9IFZ1_9NEOP</name>
<dbReference type="Proteomes" id="UP001159363">
    <property type="component" value="Chromosome 1"/>
</dbReference>
<gene>
    <name evidence="2" type="ORF">PR048_000489</name>
</gene>